<feature type="compositionally biased region" description="Acidic residues" evidence="4">
    <location>
        <begin position="219"/>
        <end position="230"/>
    </location>
</feature>
<dbReference type="Proteomes" id="UP001497392">
    <property type="component" value="Unassembled WGS sequence"/>
</dbReference>
<feature type="compositionally biased region" description="Basic and acidic residues" evidence="4">
    <location>
        <begin position="209"/>
        <end position="218"/>
    </location>
</feature>
<dbReference type="SMART" id="SM00320">
    <property type="entry name" value="WD40"/>
    <property type="match status" value="7"/>
</dbReference>
<feature type="repeat" description="WD" evidence="3">
    <location>
        <begin position="420"/>
        <end position="452"/>
    </location>
</feature>
<dbReference type="EMBL" id="CAXHTA020000004">
    <property type="protein sequence ID" value="CAL5221014.1"/>
    <property type="molecule type" value="Genomic_DNA"/>
</dbReference>
<gene>
    <name evidence="5" type="primary">g3131</name>
    <name evidence="5" type="ORF">VP750_LOCUS2673</name>
</gene>
<feature type="compositionally biased region" description="Basic and acidic residues" evidence="4">
    <location>
        <begin position="1"/>
        <end position="11"/>
    </location>
</feature>
<comment type="caution">
    <text evidence="5">The sequence shown here is derived from an EMBL/GenBank/DDBJ whole genome shotgun (WGS) entry which is preliminary data.</text>
</comment>
<protein>
    <submittedName>
        <fullName evidence="5">G3131 protein</fullName>
    </submittedName>
</protein>
<dbReference type="InterPro" id="IPR001680">
    <property type="entry name" value="WD40_rpt"/>
</dbReference>
<dbReference type="InterPro" id="IPR019775">
    <property type="entry name" value="WD40_repeat_CS"/>
</dbReference>
<evidence type="ECO:0000256" key="1">
    <source>
        <dbReference type="ARBA" id="ARBA00022574"/>
    </source>
</evidence>
<dbReference type="SUPFAM" id="SSF50978">
    <property type="entry name" value="WD40 repeat-like"/>
    <property type="match status" value="1"/>
</dbReference>
<evidence type="ECO:0000313" key="6">
    <source>
        <dbReference type="Proteomes" id="UP001497392"/>
    </source>
</evidence>
<sequence length="585" mass="66262">MDLLARYKDDGEQSGAEDEREFPAAVALKSVKAAPEVDTIGMELVDSKAMPAAANRFLQDATARQVMTNLPYEQMHAPVLGPAHPFQKDGVAAGMRNHRAGHVEDYHMHTFHFDDQYHTHFSYGYSIAPGGQEIVGDQEAFVNKKGDSIFTQSAPGKRQKTAAERKAEKARKQAELEDVDPDQPWALETRQPWADVVAEPARPTAEQEEWLKAEGFREEPEEQPDEDAEDGPPKAKKHKPAFARVPEKTNFHGKHEVDPITKRSWIEPSKGEKRKENEYCYLPKKHIHTWSGHTKGVNAIRFYPDTGHLLLSAGLDGKIKIWDVFGSGKCMRTYMGHSKGVKDISFSNDGRKFLSSSYDKVVKLWDTETGKVLRSFGEGKMFFTARFHPDDDKQNVIMAGCGDKKIYQWDSDTGDLVQEYNYHLGAVNTVTFVDDNRRFVSTSDDKTVRVWEFGIPVQIKYIADPSMHSIPAVAVHPNKQWFVGTSLDNQIVTYAARDRFRQNRKKVFKGHMVAGYACQPAFSPDGRYVLSGDGEGKLWFWDWKTCKAYRTIKAHQTVTIGVEWHPLETSKVATCGWDGLIKYWD</sequence>
<feature type="repeat" description="WD" evidence="3">
    <location>
        <begin position="290"/>
        <end position="324"/>
    </location>
</feature>
<dbReference type="PANTHER" id="PTHR43979:SF1">
    <property type="entry name" value="PRE-MRNA-PROCESSING FACTOR 17"/>
    <property type="match status" value="1"/>
</dbReference>
<reference evidence="5 6" key="1">
    <citation type="submission" date="2024-06" db="EMBL/GenBank/DDBJ databases">
        <authorList>
            <person name="Kraege A."/>
            <person name="Thomma B."/>
        </authorList>
    </citation>
    <scope>NUCLEOTIDE SEQUENCE [LARGE SCALE GENOMIC DNA]</scope>
</reference>
<dbReference type="PANTHER" id="PTHR43979">
    <property type="entry name" value="PRE-MRNA-PROCESSING FACTOR 17"/>
    <property type="match status" value="1"/>
</dbReference>
<proteinExistence type="predicted"/>
<dbReference type="Pfam" id="PF00400">
    <property type="entry name" value="WD40"/>
    <property type="match status" value="5"/>
</dbReference>
<evidence type="ECO:0000256" key="4">
    <source>
        <dbReference type="SAM" id="MobiDB-lite"/>
    </source>
</evidence>
<dbReference type="Gene3D" id="2.130.10.10">
    <property type="entry name" value="YVTN repeat-like/Quinoprotein amine dehydrogenase"/>
    <property type="match status" value="1"/>
</dbReference>
<evidence type="ECO:0000256" key="2">
    <source>
        <dbReference type="ARBA" id="ARBA00022737"/>
    </source>
</evidence>
<feature type="compositionally biased region" description="Basic and acidic residues" evidence="4">
    <location>
        <begin position="161"/>
        <end position="175"/>
    </location>
</feature>
<feature type="repeat" description="WD" evidence="3">
    <location>
        <begin position="521"/>
        <end position="551"/>
    </location>
</feature>
<feature type="repeat" description="WD" evidence="3">
    <location>
        <begin position="334"/>
        <end position="375"/>
    </location>
</feature>
<dbReference type="PROSITE" id="PS50082">
    <property type="entry name" value="WD_REPEATS_2"/>
    <property type="match status" value="5"/>
</dbReference>
<feature type="region of interest" description="Disordered" evidence="4">
    <location>
        <begin position="1"/>
        <end position="21"/>
    </location>
</feature>
<organism evidence="5 6">
    <name type="scientific">Coccomyxa viridis</name>
    <dbReference type="NCBI Taxonomy" id="1274662"/>
    <lineage>
        <taxon>Eukaryota</taxon>
        <taxon>Viridiplantae</taxon>
        <taxon>Chlorophyta</taxon>
        <taxon>core chlorophytes</taxon>
        <taxon>Trebouxiophyceae</taxon>
        <taxon>Trebouxiophyceae incertae sedis</taxon>
        <taxon>Coccomyxaceae</taxon>
        <taxon>Coccomyxa</taxon>
    </lineage>
</organism>
<feature type="region of interest" description="Disordered" evidence="4">
    <location>
        <begin position="147"/>
        <end position="239"/>
    </location>
</feature>
<evidence type="ECO:0000313" key="5">
    <source>
        <dbReference type="EMBL" id="CAL5221014.1"/>
    </source>
</evidence>
<keyword evidence="6" id="KW-1185">Reference proteome</keyword>
<name>A0ABP1FQK6_9CHLO</name>
<accession>A0ABP1FQK6</accession>
<evidence type="ECO:0000256" key="3">
    <source>
        <dbReference type="PROSITE-ProRule" id="PRU00221"/>
    </source>
</evidence>
<keyword evidence="2" id="KW-0677">Repeat</keyword>
<dbReference type="InterPro" id="IPR036322">
    <property type="entry name" value="WD40_repeat_dom_sf"/>
</dbReference>
<feature type="repeat" description="WD" evidence="3">
    <location>
        <begin position="552"/>
        <end position="585"/>
    </location>
</feature>
<dbReference type="PROSITE" id="PS00678">
    <property type="entry name" value="WD_REPEATS_1"/>
    <property type="match status" value="1"/>
</dbReference>
<dbReference type="InterPro" id="IPR015943">
    <property type="entry name" value="WD40/YVTN_repeat-like_dom_sf"/>
</dbReference>
<keyword evidence="1 3" id="KW-0853">WD repeat</keyword>
<dbReference type="PRINTS" id="PR00320">
    <property type="entry name" value="GPROTEINBRPT"/>
</dbReference>
<dbReference type="InterPro" id="IPR020472">
    <property type="entry name" value="WD40_PAC1"/>
</dbReference>
<dbReference type="CDD" id="cd00200">
    <property type="entry name" value="WD40"/>
    <property type="match status" value="1"/>
</dbReference>
<dbReference type="PROSITE" id="PS50294">
    <property type="entry name" value="WD_REPEATS_REGION"/>
    <property type="match status" value="4"/>
</dbReference>
<dbReference type="InterPro" id="IPR032847">
    <property type="entry name" value="PRPF17"/>
</dbReference>